<evidence type="ECO:0000256" key="6">
    <source>
        <dbReference type="SAM" id="SignalP"/>
    </source>
</evidence>
<comment type="subcellular location">
    <subcellularLocation>
        <location evidence="1">Cell outer membrane</location>
        <topology evidence="1">Lipid-anchor</topology>
    </subcellularLocation>
</comment>
<dbReference type="InterPro" id="IPR051407">
    <property type="entry name" value="Bact_OM_lipoprot/Surf_antigen"/>
</dbReference>
<gene>
    <name evidence="8" type="ORF">AN936_10785</name>
</gene>
<dbReference type="PANTHER" id="PTHR35603:SF2">
    <property type="entry name" value="OUTER MEMBRANE LIPOPROTEIN"/>
    <property type="match status" value="1"/>
</dbReference>
<dbReference type="EMBL" id="CP012700">
    <property type="protein sequence ID" value="ALH80838.1"/>
    <property type="molecule type" value="Genomic_DNA"/>
</dbReference>
<dbReference type="PATRIC" id="fig|33050.5.peg.2229"/>
<dbReference type="PANTHER" id="PTHR35603">
    <property type="match status" value="1"/>
</dbReference>
<dbReference type="KEGG" id="smag:AN936_10785"/>
<proteinExistence type="inferred from homology"/>
<evidence type="ECO:0000256" key="3">
    <source>
        <dbReference type="ARBA" id="ARBA00015281"/>
    </source>
</evidence>
<evidence type="ECO:0000256" key="4">
    <source>
        <dbReference type="ARBA" id="ARBA00023136"/>
    </source>
</evidence>
<name>A0A0N9V020_SPHMC</name>
<feature type="signal peptide" evidence="6">
    <location>
        <begin position="1"/>
        <end position="25"/>
    </location>
</feature>
<keyword evidence="6" id="KW-0732">Signal</keyword>
<dbReference type="InterPro" id="IPR008816">
    <property type="entry name" value="Gly_zipper_2TM_dom"/>
</dbReference>
<protein>
    <recommendedName>
        <fullName evidence="3">17 kDa surface antigen</fullName>
    </recommendedName>
</protein>
<organism evidence="8 9">
    <name type="scientific">Sphingopyxis macrogoltabida</name>
    <name type="common">Sphingomonas macrogoltabidus</name>
    <dbReference type="NCBI Taxonomy" id="33050"/>
    <lineage>
        <taxon>Bacteria</taxon>
        <taxon>Pseudomonadati</taxon>
        <taxon>Pseudomonadota</taxon>
        <taxon>Alphaproteobacteria</taxon>
        <taxon>Sphingomonadales</taxon>
        <taxon>Sphingomonadaceae</taxon>
        <taxon>Sphingopyxis</taxon>
    </lineage>
</organism>
<sequence>MRNFTKALFGTIAAAGVMASAPASAGVSTAVQAPGYHASEQTSDFYKKRRHRDRDYYARNDQRVNSNTRVWRGSDGRYRCKKDNGTTGLLIGGAVGGLAGHEIAGNGDKLLGTVLGAAGGALLGREIDKDKYRCR</sequence>
<evidence type="ECO:0000256" key="2">
    <source>
        <dbReference type="ARBA" id="ARBA00008681"/>
    </source>
</evidence>
<evidence type="ECO:0000256" key="1">
    <source>
        <dbReference type="ARBA" id="ARBA00004459"/>
    </source>
</evidence>
<evidence type="ECO:0000259" key="7">
    <source>
        <dbReference type="Pfam" id="PF05433"/>
    </source>
</evidence>
<comment type="similarity">
    <text evidence="2">Belongs to the rickettsiale 17 kDa surface antigen family.</text>
</comment>
<keyword evidence="5" id="KW-0449">Lipoprotein</keyword>
<dbReference type="RefSeq" id="WP_054588144.1">
    <property type="nucleotide sequence ID" value="NZ_CP012700.1"/>
</dbReference>
<dbReference type="Pfam" id="PF05433">
    <property type="entry name" value="Rick_17kDa_Anti"/>
    <property type="match status" value="1"/>
</dbReference>
<accession>A0A0N9V020</accession>
<feature type="chain" id="PRO_5006039206" description="17 kDa surface antigen" evidence="6">
    <location>
        <begin position="26"/>
        <end position="135"/>
    </location>
</feature>
<reference evidence="8 9" key="1">
    <citation type="journal article" date="2015" name="Genome Announc.">
        <title>Complete Genome Sequence of Polypropylene Glycol- and Polyethylene Glycol-Degrading Sphingopyxis macrogoltabida Strain EY-1.</title>
        <authorList>
            <person name="Ohtsubo Y."/>
            <person name="Nagata Y."/>
            <person name="Numata M."/>
            <person name="Tsuchikane K."/>
            <person name="Hosoyama A."/>
            <person name="Yamazoe A."/>
            <person name="Tsuda M."/>
            <person name="Fujita N."/>
            <person name="Kawai F."/>
        </authorList>
    </citation>
    <scope>NUCLEOTIDE SEQUENCE [LARGE SCALE GENOMIC DNA]</scope>
    <source>
        <strain evidence="8 9">EY-1</strain>
    </source>
</reference>
<keyword evidence="4" id="KW-0472">Membrane</keyword>
<feature type="domain" description="Glycine zipper 2TM" evidence="7">
    <location>
        <begin position="88"/>
        <end position="127"/>
    </location>
</feature>
<evidence type="ECO:0000313" key="8">
    <source>
        <dbReference type="EMBL" id="ALH80838.1"/>
    </source>
</evidence>
<evidence type="ECO:0000313" key="9">
    <source>
        <dbReference type="Proteomes" id="UP000058074"/>
    </source>
</evidence>
<dbReference type="Proteomes" id="UP000058074">
    <property type="component" value="Chromosome"/>
</dbReference>
<evidence type="ECO:0000256" key="5">
    <source>
        <dbReference type="ARBA" id="ARBA00023288"/>
    </source>
</evidence>
<dbReference type="GO" id="GO:0009279">
    <property type="term" value="C:cell outer membrane"/>
    <property type="evidence" value="ECO:0007669"/>
    <property type="project" value="UniProtKB-SubCell"/>
</dbReference>
<dbReference type="AlphaFoldDB" id="A0A0N9V020"/>